<reference evidence="3" key="1">
    <citation type="submission" date="2017-04" db="EMBL/GenBank/DDBJ databases">
        <authorList>
            <person name="Varghese N."/>
            <person name="Submissions S."/>
        </authorList>
    </citation>
    <scope>NUCLEOTIDE SEQUENCE [LARGE SCALE GENOMIC DNA]</scope>
</reference>
<dbReference type="Proteomes" id="UP000194450">
    <property type="component" value="Unassembled WGS sequence"/>
</dbReference>
<feature type="compositionally biased region" description="Polar residues" evidence="1">
    <location>
        <begin position="367"/>
        <end position="388"/>
    </location>
</feature>
<evidence type="ECO:0000313" key="2">
    <source>
        <dbReference type="EMBL" id="SMQ59373.1"/>
    </source>
</evidence>
<keyword evidence="3" id="KW-1185">Reference proteome</keyword>
<evidence type="ECO:0000313" key="3">
    <source>
        <dbReference type="Proteomes" id="UP000194450"/>
    </source>
</evidence>
<dbReference type="AlphaFoldDB" id="A0A1Y6EGV7"/>
<evidence type="ECO:0008006" key="4">
    <source>
        <dbReference type="Google" id="ProtNLM"/>
    </source>
</evidence>
<organism evidence="2 3">
    <name type="scientific">Pseudidiomarina planktonica</name>
    <dbReference type="NCBI Taxonomy" id="1323738"/>
    <lineage>
        <taxon>Bacteria</taxon>
        <taxon>Pseudomonadati</taxon>
        <taxon>Pseudomonadota</taxon>
        <taxon>Gammaproteobacteria</taxon>
        <taxon>Alteromonadales</taxon>
        <taxon>Idiomarinaceae</taxon>
        <taxon>Pseudidiomarina</taxon>
    </lineage>
</organism>
<evidence type="ECO:0000256" key="1">
    <source>
        <dbReference type="SAM" id="MobiDB-lite"/>
    </source>
</evidence>
<feature type="compositionally biased region" description="Basic and acidic residues" evidence="1">
    <location>
        <begin position="389"/>
        <end position="400"/>
    </location>
</feature>
<accession>A0A1Y6EGV7</accession>
<feature type="compositionally biased region" description="Low complexity" evidence="1">
    <location>
        <begin position="310"/>
        <end position="319"/>
    </location>
</feature>
<dbReference type="OrthoDB" id="6394591at2"/>
<feature type="region of interest" description="Disordered" evidence="1">
    <location>
        <begin position="292"/>
        <end position="400"/>
    </location>
</feature>
<proteinExistence type="predicted"/>
<feature type="compositionally biased region" description="Basic and acidic residues" evidence="1">
    <location>
        <begin position="292"/>
        <end position="302"/>
    </location>
</feature>
<gene>
    <name evidence="2" type="ORF">SAMN06297229_0256</name>
</gene>
<sequence length="571" mass="65518">MTELVIKDFPQDDIPWTVIEYRHVSWNEQLPDEPLIEVVLTNKVQKKTKIVKIAKSYTLYATKGTIWLKGERIGVRSDAVETEFRFDTLEYSKSITPWEPIISSVSETPKLFYIPPYSYYIPKELRDCRFHVFYAKDGTEVIVSSITLFDGLFGHSMKAKQIVFNYSAEDSMKLMEFTDFDVEDYQEQPTEDEVVIGLAKDIRDNDRYFLYHLKTAINAAHAVNKIYRQLSENRSKKSYIEVQPWFNQDHYWKVQGVWLSERKRFFVLQILNFQYPSSPNFFVVRENHNIAAEEHKEEEKPRPGKKKNTNTKPTAASKTRPGSNSIPTDIKMSGEDELWGSTELRKAIPKENKTKKLTLPPKESDLGNVSPSGMNKSNSTAGKANLTRNPEEDNKTSERPKTMPNAVTLIQRALTILSNTLSTNEIEYLNKNGEWVSAIDAGLSELYELPGRQRWGVNRTNVLMNINGKQIYSPRVLGVFHMSINGSSYFFVAIERIKKESFRTAIFDMGCKEEFVNSLGAIAMVLEIHKGVWKKVFDSDYSLDRVITHSGNAKSIASQIRMKLKLSDSSS</sequence>
<dbReference type="EMBL" id="FXWH01000001">
    <property type="protein sequence ID" value="SMQ59373.1"/>
    <property type="molecule type" value="Genomic_DNA"/>
</dbReference>
<name>A0A1Y6EGV7_9GAMM</name>
<dbReference type="RefSeq" id="WP_086433448.1">
    <property type="nucleotide sequence ID" value="NZ_FXWH01000001.1"/>
</dbReference>
<feature type="compositionally biased region" description="Basic and acidic residues" evidence="1">
    <location>
        <begin position="343"/>
        <end position="354"/>
    </location>
</feature>
<protein>
    <recommendedName>
        <fullName evidence="4">TnsE C-terminal domain-containing protein</fullName>
    </recommendedName>
</protein>